<dbReference type="InterPro" id="IPR003593">
    <property type="entry name" value="AAA+_ATPase"/>
</dbReference>
<dbReference type="InterPro" id="IPR011527">
    <property type="entry name" value="ABC1_TM_dom"/>
</dbReference>
<feature type="transmembrane region" description="Helical" evidence="7">
    <location>
        <begin position="138"/>
        <end position="162"/>
    </location>
</feature>
<evidence type="ECO:0000313" key="11">
    <source>
        <dbReference type="Proteomes" id="UP001596122"/>
    </source>
</evidence>
<dbReference type="Gene3D" id="3.40.50.300">
    <property type="entry name" value="P-loop containing nucleotide triphosphate hydrolases"/>
    <property type="match status" value="1"/>
</dbReference>
<evidence type="ECO:0000256" key="4">
    <source>
        <dbReference type="ARBA" id="ARBA00022840"/>
    </source>
</evidence>
<dbReference type="InterPro" id="IPR039421">
    <property type="entry name" value="Type_1_exporter"/>
</dbReference>
<comment type="caution">
    <text evidence="10">The sequence shown here is derived from an EMBL/GenBank/DDBJ whole genome shotgun (WGS) entry which is preliminary data.</text>
</comment>
<evidence type="ECO:0000256" key="5">
    <source>
        <dbReference type="ARBA" id="ARBA00022989"/>
    </source>
</evidence>
<evidence type="ECO:0000259" key="8">
    <source>
        <dbReference type="PROSITE" id="PS50893"/>
    </source>
</evidence>
<dbReference type="EMBL" id="JBHSLD010000027">
    <property type="protein sequence ID" value="MFC5382428.1"/>
    <property type="molecule type" value="Genomic_DNA"/>
</dbReference>
<dbReference type="GO" id="GO:0005524">
    <property type="term" value="F:ATP binding"/>
    <property type="evidence" value="ECO:0007669"/>
    <property type="project" value="UniProtKB-KW"/>
</dbReference>
<dbReference type="InterPro" id="IPR003439">
    <property type="entry name" value="ABC_transporter-like_ATP-bd"/>
</dbReference>
<feature type="domain" description="ABC transporter" evidence="8">
    <location>
        <begin position="347"/>
        <end position="588"/>
    </location>
</feature>
<evidence type="ECO:0000256" key="7">
    <source>
        <dbReference type="SAM" id="Phobius"/>
    </source>
</evidence>
<gene>
    <name evidence="10" type="ORF">ACFPJ6_16805</name>
</gene>
<proteinExistence type="predicted"/>
<organism evidence="10 11">
    <name type="scientific">Aquipuribacter nitratireducens</name>
    <dbReference type="NCBI Taxonomy" id="650104"/>
    <lineage>
        <taxon>Bacteria</taxon>
        <taxon>Bacillati</taxon>
        <taxon>Actinomycetota</taxon>
        <taxon>Actinomycetes</taxon>
        <taxon>Micrococcales</taxon>
        <taxon>Intrasporangiaceae</taxon>
        <taxon>Aquipuribacter</taxon>
    </lineage>
</organism>
<keyword evidence="4 10" id="KW-0067">ATP-binding</keyword>
<dbReference type="RefSeq" id="WP_340268668.1">
    <property type="nucleotide sequence ID" value="NZ_JBBEOG010000003.1"/>
</dbReference>
<protein>
    <submittedName>
        <fullName evidence="10">ABC transporter ATP-binding protein</fullName>
    </submittedName>
</protein>
<dbReference type="Proteomes" id="UP001596122">
    <property type="component" value="Unassembled WGS sequence"/>
</dbReference>
<evidence type="ECO:0000313" key="10">
    <source>
        <dbReference type="EMBL" id="MFC5382428.1"/>
    </source>
</evidence>
<evidence type="ECO:0000256" key="6">
    <source>
        <dbReference type="ARBA" id="ARBA00023136"/>
    </source>
</evidence>
<keyword evidence="3" id="KW-0547">Nucleotide-binding</keyword>
<dbReference type="Pfam" id="PF00664">
    <property type="entry name" value="ABC_membrane"/>
    <property type="match status" value="1"/>
</dbReference>
<reference evidence="11" key="1">
    <citation type="journal article" date="2019" name="Int. J. Syst. Evol. Microbiol.">
        <title>The Global Catalogue of Microorganisms (GCM) 10K type strain sequencing project: providing services to taxonomists for standard genome sequencing and annotation.</title>
        <authorList>
            <consortium name="The Broad Institute Genomics Platform"/>
            <consortium name="The Broad Institute Genome Sequencing Center for Infectious Disease"/>
            <person name="Wu L."/>
            <person name="Ma J."/>
        </authorList>
    </citation>
    <scope>NUCLEOTIDE SEQUENCE [LARGE SCALE GENOMIC DNA]</scope>
    <source>
        <strain evidence="11">CCUG 43114</strain>
    </source>
</reference>
<dbReference type="PROSITE" id="PS50893">
    <property type="entry name" value="ABC_TRANSPORTER_2"/>
    <property type="match status" value="1"/>
</dbReference>
<dbReference type="PROSITE" id="PS50929">
    <property type="entry name" value="ABC_TM1F"/>
    <property type="match status" value="1"/>
</dbReference>
<dbReference type="PROSITE" id="PS00211">
    <property type="entry name" value="ABC_TRANSPORTER_1"/>
    <property type="match status" value="1"/>
</dbReference>
<dbReference type="PANTHER" id="PTHR24221:SF654">
    <property type="entry name" value="ATP-BINDING CASSETTE SUB-FAMILY B MEMBER 6"/>
    <property type="match status" value="1"/>
</dbReference>
<dbReference type="Gene3D" id="1.20.1560.10">
    <property type="entry name" value="ABC transporter type 1, transmembrane domain"/>
    <property type="match status" value="1"/>
</dbReference>
<dbReference type="InterPro" id="IPR017871">
    <property type="entry name" value="ABC_transporter-like_CS"/>
</dbReference>
<feature type="transmembrane region" description="Helical" evidence="7">
    <location>
        <begin position="68"/>
        <end position="88"/>
    </location>
</feature>
<dbReference type="SUPFAM" id="SSF52540">
    <property type="entry name" value="P-loop containing nucleoside triphosphate hydrolases"/>
    <property type="match status" value="1"/>
</dbReference>
<accession>A0ABW0GS80</accession>
<evidence type="ECO:0000256" key="2">
    <source>
        <dbReference type="ARBA" id="ARBA00022692"/>
    </source>
</evidence>
<dbReference type="InterPro" id="IPR027417">
    <property type="entry name" value="P-loop_NTPase"/>
</dbReference>
<evidence type="ECO:0000256" key="3">
    <source>
        <dbReference type="ARBA" id="ARBA00022741"/>
    </source>
</evidence>
<comment type="subcellular location">
    <subcellularLocation>
        <location evidence="1">Cell membrane</location>
        <topology evidence="1">Multi-pass membrane protein</topology>
    </subcellularLocation>
</comment>
<dbReference type="InterPro" id="IPR036640">
    <property type="entry name" value="ABC1_TM_sf"/>
</dbReference>
<evidence type="ECO:0000256" key="1">
    <source>
        <dbReference type="ARBA" id="ARBA00004651"/>
    </source>
</evidence>
<keyword evidence="5 7" id="KW-1133">Transmembrane helix</keyword>
<feature type="transmembrane region" description="Helical" evidence="7">
    <location>
        <begin position="25"/>
        <end position="46"/>
    </location>
</feature>
<keyword evidence="6 7" id="KW-0472">Membrane</keyword>
<feature type="transmembrane region" description="Helical" evidence="7">
    <location>
        <begin position="168"/>
        <end position="188"/>
    </location>
</feature>
<dbReference type="Pfam" id="PF00005">
    <property type="entry name" value="ABC_tran"/>
    <property type="match status" value="1"/>
</dbReference>
<dbReference type="PANTHER" id="PTHR24221">
    <property type="entry name" value="ATP-BINDING CASSETTE SUB-FAMILY B"/>
    <property type="match status" value="1"/>
</dbReference>
<keyword evidence="11" id="KW-1185">Reference proteome</keyword>
<feature type="domain" description="ABC transmembrane type-1" evidence="9">
    <location>
        <begin position="27"/>
        <end position="313"/>
    </location>
</feature>
<name>A0ABW0GS80_9MICO</name>
<keyword evidence="2 7" id="KW-0812">Transmembrane</keyword>
<dbReference type="SUPFAM" id="SSF90123">
    <property type="entry name" value="ABC transporter transmembrane region"/>
    <property type="match status" value="1"/>
</dbReference>
<sequence>MTDAPTFREGLGVIGRGIRDEPRTFTVAVVGSALFGAALAGSGWVLGRVTDAVLVPAFDAGTVSARDAWLAFGAMALVGLLTALGVIVRRGYATVTQYRLQARYRRRVSRQYLRLPLAWHRRHPTGQLLSNANADVEAAWTVFAPLPFSFGVAVMLVVAGITMFGEDVVLGAVAFTVLPLLAVSNGLYQKVMSPRVSRAQQLRADVSDVAHESFDGALVVKTLGREREETDRFGRRAQELREANVAVGRARAAFEPVVEALPTLGTLVVLAVGTLRVASGAVDAGVVVQVAYQLTLLAFPVRAIGWVLAELPRSVVGWRRVDAVLRAEGRMRHGAERLPVTRLGRAVSAEGVVHDVVDPDGSRQRLLHGVDLVAPRGSTVAVVGSTGSGKSTLASVLVRLVDPAEGRVRLDGLDVRDVVAGGEPGSLPSTVAYVPQGTFVFDDTVRGNITLGLDDVPDEQVWHALRAARADGFVSALPEGLDTRVGERGASLSGGQRQRLAIARALVRRPSVLVLDDATSAVDPTVEQQILGALRGSDGVTVLVVAYRRSTIALADTVVHLEHGRVVDHGSHEELMSRDTGYRTLVEAYARDAAEREQLAGRGSGA</sequence>
<dbReference type="SMART" id="SM00382">
    <property type="entry name" value="AAA"/>
    <property type="match status" value="1"/>
</dbReference>
<evidence type="ECO:0000259" key="9">
    <source>
        <dbReference type="PROSITE" id="PS50929"/>
    </source>
</evidence>